<protein>
    <submittedName>
        <fullName evidence="2">Uncharacterized protein</fullName>
    </submittedName>
</protein>
<feature type="chain" id="PRO_5022001410" evidence="1">
    <location>
        <begin position="18"/>
        <end position="143"/>
    </location>
</feature>
<evidence type="ECO:0000313" key="3">
    <source>
        <dbReference type="Proteomes" id="UP000316270"/>
    </source>
</evidence>
<reference evidence="2 3" key="1">
    <citation type="submission" date="2019-07" db="EMBL/GenBank/DDBJ databases">
        <title>Finished genome of Venturia effusa.</title>
        <authorList>
            <person name="Young C.A."/>
            <person name="Cox M.P."/>
            <person name="Ganley A.R.D."/>
            <person name="David W.J."/>
        </authorList>
    </citation>
    <scope>NUCLEOTIDE SEQUENCE [LARGE SCALE GENOMIC DNA]</scope>
    <source>
        <strain evidence="3">albino</strain>
    </source>
</reference>
<dbReference type="EMBL" id="CP042192">
    <property type="protein sequence ID" value="QDS72705.1"/>
    <property type="molecule type" value="Genomic_DNA"/>
</dbReference>
<organism evidence="2 3">
    <name type="scientific">Venturia effusa</name>
    <dbReference type="NCBI Taxonomy" id="50376"/>
    <lineage>
        <taxon>Eukaryota</taxon>
        <taxon>Fungi</taxon>
        <taxon>Dikarya</taxon>
        <taxon>Ascomycota</taxon>
        <taxon>Pezizomycotina</taxon>
        <taxon>Dothideomycetes</taxon>
        <taxon>Pleosporomycetidae</taxon>
        <taxon>Venturiales</taxon>
        <taxon>Venturiaceae</taxon>
        <taxon>Venturia</taxon>
    </lineage>
</organism>
<dbReference type="OrthoDB" id="10507550at2759"/>
<evidence type="ECO:0000256" key="1">
    <source>
        <dbReference type="SAM" id="SignalP"/>
    </source>
</evidence>
<sequence>MLYFLFIALLVATTAWANIHTEITASQDFLILIYSSSLTENLAALIVPQSPDVQISNEISTSSASTLIPMPMPTLPHSSGNSHIDLRRRVGDTVHTENTVACCLVKARAAAPTPFVREAILAEDSDHVQIAMSLPSTLATVAR</sequence>
<proteinExistence type="predicted"/>
<evidence type="ECO:0000313" key="2">
    <source>
        <dbReference type="EMBL" id="QDS72705.1"/>
    </source>
</evidence>
<gene>
    <name evidence="2" type="ORF">FKW77_003402</name>
</gene>
<keyword evidence="3" id="KW-1185">Reference proteome</keyword>
<feature type="signal peptide" evidence="1">
    <location>
        <begin position="1"/>
        <end position="17"/>
    </location>
</feature>
<accession>A0A517LAQ9</accession>
<keyword evidence="1" id="KW-0732">Signal</keyword>
<name>A0A517LAQ9_9PEZI</name>
<dbReference type="AlphaFoldDB" id="A0A517LAQ9"/>
<dbReference type="Proteomes" id="UP000316270">
    <property type="component" value="Chromosome 8"/>
</dbReference>